<organism evidence="7 8">
    <name type="scientific">Ramlibacter rhizophilus</name>
    <dbReference type="NCBI Taxonomy" id="1781167"/>
    <lineage>
        <taxon>Bacteria</taxon>
        <taxon>Pseudomonadati</taxon>
        <taxon>Pseudomonadota</taxon>
        <taxon>Betaproteobacteria</taxon>
        <taxon>Burkholderiales</taxon>
        <taxon>Comamonadaceae</taxon>
        <taxon>Ramlibacter</taxon>
    </lineage>
</organism>
<dbReference type="InterPro" id="IPR003593">
    <property type="entry name" value="AAA+_ATPase"/>
</dbReference>
<dbReference type="Proteomes" id="UP000297564">
    <property type="component" value="Unassembled WGS sequence"/>
</dbReference>
<dbReference type="PANTHER" id="PTHR42788">
    <property type="entry name" value="TAURINE IMPORT ATP-BINDING PROTEIN-RELATED"/>
    <property type="match status" value="1"/>
</dbReference>
<feature type="domain" description="ABC transporter" evidence="6">
    <location>
        <begin position="11"/>
        <end position="253"/>
    </location>
</feature>
<dbReference type="OrthoDB" id="8683598at2"/>
<dbReference type="PROSITE" id="PS50893">
    <property type="entry name" value="ABC_TRANSPORTER_2"/>
    <property type="match status" value="1"/>
</dbReference>
<dbReference type="Gene3D" id="3.40.50.300">
    <property type="entry name" value="P-loop containing nucleotide triphosphate hydrolases"/>
    <property type="match status" value="1"/>
</dbReference>
<dbReference type="RefSeq" id="WP_135285714.1">
    <property type="nucleotide sequence ID" value="NZ_SMLL01000005.1"/>
</dbReference>
<dbReference type="SUPFAM" id="SSF52540">
    <property type="entry name" value="P-loop containing nucleoside triphosphate hydrolases"/>
    <property type="match status" value="1"/>
</dbReference>
<dbReference type="EMBL" id="SMLL01000005">
    <property type="protein sequence ID" value="TFY98563.1"/>
    <property type="molecule type" value="Genomic_DNA"/>
</dbReference>
<keyword evidence="3" id="KW-0472">Membrane</keyword>
<evidence type="ECO:0000313" key="7">
    <source>
        <dbReference type="EMBL" id="TFY98563.1"/>
    </source>
</evidence>
<dbReference type="Pfam" id="PF00005">
    <property type="entry name" value="ABC_tran"/>
    <property type="match status" value="1"/>
</dbReference>
<dbReference type="PANTHER" id="PTHR42788:SF13">
    <property type="entry name" value="ALIPHATIC SULFONATES IMPORT ATP-BINDING PROTEIN SSUB"/>
    <property type="match status" value="1"/>
</dbReference>
<dbReference type="InterPro" id="IPR050166">
    <property type="entry name" value="ABC_transporter_ATP-bind"/>
</dbReference>
<keyword evidence="8" id="KW-1185">Reference proteome</keyword>
<dbReference type="PROSITE" id="PS00211">
    <property type="entry name" value="ABC_TRANSPORTER_1"/>
    <property type="match status" value="1"/>
</dbReference>
<keyword evidence="5 7" id="KW-0067">ATP-binding</keyword>
<keyword evidence="3" id="KW-1003">Cell membrane</keyword>
<reference evidence="7 8" key="1">
    <citation type="submission" date="2019-03" db="EMBL/GenBank/DDBJ databases">
        <title>Ramlibacter rhizophilus CCTCC AB2015357, whole genome shotgun sequence.</title>
        <authorList>
            <person name="Zhang X."/>
            <person name="Feng G."/>
            <person name="Zhu H."/>
        </authorList>
    </citation>
    <scope>NUCLEOTIDE SEQUENCE [LARGE SCALE GENOMIC DNA]</scope>
    <source>
        <strain evidence="7 8">CCTCC AB2015357</strain>
    </source>
</reference>
<dbReference type="GO" id="GO:0005524">
    <property type="term" value="F:ATP binding"/>
    <property type="evidence" value="ECO:0007669"/>
    <property type="project" value="UniProtKB-KW"/>
</dbReference>
<keyword evidence="4" id="KW-0547">Nucleotide-binding</keyword>
<accession>A0A4Z0BJI3</accession>
<dbReference type="GO" id="GO:0016887">
    <property type="term" value="F:ATP hydrolysis activity"/>
    <property type="evidence" value="ECO:0007669"/>
    <property type="project" value="InterPro"/>
</dbReference>
<proteinExistence type="inferred from homology"/>
<dbReference type="CDD" id="cd03293">
    <property type="entry name" value="ABC_NrtD_SsuB_transporters"/>
    <property type="match status" value="1"/>
</dbReference>
<sequence>MTPQATPTTKLRLRSVSKSFIQPRTGHTTLAVADVSLDIASGEFICIVGPSGCGKSTVLNMIAGLDTPSAGAIEKDGVAITGPGADRGVMFQDYALMPWQTVQENVGFGLHHGTPGKGFTTQQRQERVRHFVELVGLTGSEKKYPHQLSGGMRQRVALARLLANGPDVLLMDEPLGALDAQTRLVLQQELLRIWGQTAPRAQRKTAIFITHDIEEAVFLADRVVVMSSHPGRVRAVIDIDLPRERNEHTRADPRFGQLSEQIWNLIRDEAWRAAGAAAAPPEAAATPA</sequence>
<evidence type="ECO:0000259" key="6">
    <source>
        <dbReference type="PROSITE" id="PS50893"/>
    </source>
</evidence>
<evidence type="ECO:0000256" key="1">
    <source>
        <dbReference type="ARBA" id="ARBA00005417"/>
    </source>
</evidence>
<keyword evidence="2" id="KW-0813">Transport</keyword>
<evidence type="ECO:0000256" key="4">
    <source>
        <dbReference type="ARBA" id="ARBA00022741"/>
    </source>
</evidence>
<evidence type="ECO:0000256" key="3">
    <source>
        <dbReference type="ARBA" id="ARBA00022475"/>
    </source>
</evidence>
<name>A0A4Z0BJI3_9BURK</name>
<comment type="similarity">
    <text evidence="1">Belongs to the ABC transporter superfamily.</text>
</comment>
<evidence type="ECO:0000256" key="2">
    <source>
        <dbReference type="ARBA" id="ARBA00022448"/>
    </source>
</evidence>
<dbReference type="InterPro" id="IPR017871">
    <property type="entry name" value="ABC_transporter-like_CS"/>
</dbReference>
<comment type="caution">
    <text evidence="7">The sequence shown here is derived from an EMBL/GenBank/DDBJ whole genome shotgun (WGS) entry which is preliminary data.</text>
</comment>
<gene>
    <name evidence="7" type="ORF">EZ242_13575</name>
</gene>
<protein>
    <submittedName>
        <fullName evidence="7">ABC transporter ATP-binding protein</fullName>
    </submittedName>
</protein>
<dbReference type="InterPro" id="IPR003439">
    <property type="entry name" value="ABC_transporter-like_ATP-bd"/>
</dbReference>
<evidence type="ECO:0000256" key="5">
    <source>
        <dbReference type="ARBA" id="ARBA00022840"/>
    </source>
</evidence>
<evidence type="ECO:0000313" key="8">
    <source>
        <dbReference type="Proteomes" id="UP000297564"/>
    </source>
</evidence>
<dbReference type="SMART" id="SM00382">
    <property type="entry name" value="AAA"/>
    <property type="match status" value="1"/>
</dbReference>
<dbReference type="InterPro" id="IPR027417">
    <property type="entry name" value="P-loop_NTPase"/>
</dbReference>
<dbReference type="AlphaFoldDB" id="A0A4Z0BJI3"/>